<keyword evidence="10" id="KW-1185">Reference proteome</keyword>
<evidence type="ECO:0000256" key="1">
    <source>
        <dbReference type="ARBA" id="ARBA00004651"/>
    </source>
</evidence>
<keyword evidence="2" id="KW-0813">Transport</keyword>
<comment type="subcellular location">
    <subcellularLocation>
        <location evidence="1">Cell membrane</location>
        <topology evidence="1">Multi-pass membrane protein</topology>
    </subcellularLocation>
</comment>
<evidence type="ECO:0000313" key="9">
    <source>
        <dbReference type="EMBL" id="MFD0870343.1"/>
    </source>
</evidence>
<keyword evidence="4 7" id="KW-0812">Transmembrane</keyword>
<dbReference type="Gene3D" id="1.20.1250.20">
    <property type="entry name" value="MFS general substrate transporter like domains"/>
    <property type="match status" value="2"/>
</dbReference>
<dbReference type="Pfam" id="PF07690">
    <property type="entry name" value="MFS_1"/>
    <property type="match status" value="1"/>
</dbReference>
<feature type="transmembrane region" description="Helical" evidence="7">
    <location>
        <begin position="132"/>
        <end position="153"/>
    </location>
</feature>
<dbReference type="InterPro" id="IPR011701">
    <property type="entry name" value="MFS"/>
</dbReference>
<dbReference type="InterPro" id="IPR020846">
    <property type="entry name" value="MFS_dom"/>
</dbReference>
<dbReference type="InterPro" id="IPR050189">
    <property type="entry name" value="MFS_Efflux_Transporters"/>
</dbReference>
<feature type="transmembrane region" description="Helical" evidence="7">
    <location>
        <begin position="293"/>
        <end position="312"/>
    </location>
</feature>
<protein>
    <submittedName>
        <fullName evidence="9">MFS transporter</fullName>
    </submittedName>
</protein>
<feature type="transmembrane region" description="Helical" evidence="7">
    <location>
        <begin position="49"/>
        <end position="66"/>
    </location>
</feature>
<evidence type="ECO:0000256" key="2">
    <source>
        <dbReference type="ARBA" id="ARBA00022448"/>
    </source>
</evidence>
<dbReference type="EMBL" id="JBHTIU010000043">
    <property type="protein sequence ID" value="MFD0870343.1"/>
    <property type="molecule type" value="Genomic_DNA"/>
</dbReference>
<sequence length="394" mass="42302">MKKYPIAIWMLSLGAFAIGMTEFVIMGLLPNVAGDLNVSISQAGQLITGYALGVAIGGPIIVILTYKLNRKNLLLLLMIIFIVGNLFSALSASYSLLMTSRVITALAHGSFFGIGSILAASMVKPQYRASAMALMFTGLTLSNIIGVPFGTLIGQNFGWKMTFVIISIIGLFTLLGIVKFVPQADETNRVPLSAELKVLTDRKLWLTLMVTLFGFSSVFAYFTYISKILTDVSHIEAKWISLILIIFGIGVTLGNIIGGKLADRDLNTALRVIFIVFTLYFGLLYFIQQHSLVMVAGVFVFGLIGFSMSPSLQYKSTLVSKDAPILASTLNQSAFNIGNALGAFIGGLVVTHLSLSMLAIVAPFLTLMGLVFLIVEQSAARKADSASKPGLTAV</sequence>
<dbReference type="Proteomes" id="UP001597120">
    <property type="component" value="Unassembled WGS sequence"/>
</dbReference>
<evidence type="ECO:0000256" key="4">
    <source>
        <dbReference type="ARBA" id="ARBA00022692"/>
    </source>
</evidence>
<feature type="transmembrane region" description="Helical" evidence="7">
    <location>
        <begin position="237"/>
        <end position="257"/>
    </location>
</feature>
<evidence type="ECO:0000313" key="10">
    <source>
        <dbReference type="Proteomes" id="UP001597120"/>
    </source>
</evidence>
<keyword evidence="6 7" id="KW-0472">Membrane</keyword>
<evidence type="ECO:0000256" key="3">
    <source>
        <dbReference type="ARBA" id="ARBA00022475"/>
    </source>
</evidence>
<evidence type="ECO:0000256" key="6">
    <source>
        <dbReference type="ARBA" id="ARBA00023136"/>
    </source>
</evidence>
<feature type="transmembrane region" description="Helical" evidence="7">
    <location>
        <begin position="7"/>
        <end position="29"/>
    </location>
</feature>
<evidence type="ECO:0000259" key="8">
    <source>
        <dbReference type="PROSITE" id="PS50850"/>
    </source>
</evidence>
<keyword evidence="5 7" id="KW-1133">Transmembrane helix</keyword>
<evidence type="ECO:0000256" key="7">
    <source>
        <dbReference type="SAM" id="Phobius"/>
    </source>
</evidence>
<evidence type="ECO:0000256" key="5">
    <source>
        <dbReference type="ARBA" id="ARBA00022989"/>
    </source>
</evidence>
<dbReference type="InterPro" id="IPR036259">
    <property type="entry name" value="MFS_trans_sf"/>
</dbReference>
<feature type="transmembrane region" description="Helical" evidence="7">
    <location>
        <begin position="357"/>
        <end position="375"/>
    </location>
</feature>
<feature type="transmembrane region" description="Helical" evidence="7">
    <location>
        <begin position="203"/>
        <end position="225"/>
    </location>
</feature>
<proteinExistence type="predicted"/>
<dbReference type="PANTHER" id="PTHR43124">
    <property type="entry name" value="PURINE EFFLUX PUMP PBUE"/>
    <property type="match status" value="1"/>
</dbReference>
<name>A0ABW3DA96_9BACL</name>
<accession>A0ABW3DA96</accession>
<feature type="domain" description="Major facilitator superfamily (MFS) profile" evidence="8">
    <location>
        <begin position="7"/>
        <end position="381"/>
    </location>
</feature>
<dbReference type="RefSeq" id="WP_150960232.1">
    <property type="nucleotide sequence ID" value="NZ_JBHTIU010000043.1"/>
</dbReference>
<feature type="transmembrane region" description="Helical" evidence="7">
    <location>
        <begin position="159"/>
        <end position="182"/>
    </location>
</feature>
<feature type="transmembrane region" description="Helical" evidence="7">
    <location>
        <begin position="333"/>
        <end position="351"/>
    </location>
</feature>
<keyword evidence="3" id="KW-1003">Cell membrane</keyword>
<dbReference type="PANTHER" id="PTHR43124:SF3">
    <property type="entry name" value="CHLORAMPHENICOL EFFLUX PUMP RV0191"/>
    <property type="match status" value="1"/>
</dbReference>
<feature type="transmembrane region" description="Helical" evidence="7">
    <location>
        <begin position="102"/>
        <end position="120"/>
    </location>
</feature>
<dbReference type="PROSITE" id="PS50850">
    <property type="entry name" value="MFS"/>
    <property type="match status" value="1"/>
</dbReference>
<comment type="caution">
    <text evidence="9">The sequence shown here is derived from an EMBL/GenBank/DDBJ whole genome shotgun (WGS) entry which is preliminary data.</text>
</comment>
<gene>
    <name evidence="9" type="ORF">ACFQ03_14385</name>
</gene>
<reference evidence="10" key="1">
    <citation type="journal article" date="2019" name="Int. J. Syst. Evol. Microbiol.">
        <title>The Global Catalogue of Microorganisms (GCM) 10K type strain sequencing project: providing services to taxonomists for standard genome sequencing and annotation.</title>
        <authorList>
            <consortium name="The Broad Institute Genomics Platform"/>
            <consortium name="The Broad Institute Genome Sequencing Center for Infectious Disease"/>
            <person name="Wu L."/>
            <person name="Ma J."/>
        </authorList>
    </citation>
    <scope>NUCLEOTIDE SEQUENCE [LARGE SCALE GENOMIC DNA]</scope>
    <source>
        <strain evidence="10">CCUG 57263</strain>
    </source>
</reference>
<feature type="transmembrane region" description="Helical" evidence="7">
    <location>
        <begin position="73"/>
        <end position="96"/>
    </location>
</feature>
<feature type="transmembrane region" description="Helical" evidence="7">
    <location>
        <begin position="269"/>
        <end position="287"/>
    </location>
</feature>
<dbReference type="SUPFAM" id="SSF103473">
    <property type="entry name" value="MFS general substrate transporter"/>
    <property type="match status" value="1"/>
</dbReference>
<dbReference type="CDD" id="cd17324">
    <property type="entry name" value="MFS_NepI_like"/>
    <property type="match status" value="1"/>
</dbReference>
<organism evidence="9 10">
    <name type="scientific">Paenibacillus residui</name>
    <dbReference type="NCBI Taxonomy" id="629724"/>
    <lineage>
        <taxon>Bacteria</taxon>
        <taxon>Bacillati</taxon>
        <taxon>Bacillota</taxon>
        <taxon>Bacilli</taxon>
        <taxon>Bacillales</taxon>
        <taxon>Paenibacillaceae</taxon>
        <taxon>Paenibacillus</taxon>
    </lineage>
</organism>